<evidence type="ECO:0000259" key="2">
    <source>
        <dbReference type="Pfam" id="PF00296"/>
    </source>
</evidence>
<sequence>MHDDTAQDREETPLDAAPPLGLLEYLDLTEGRPVRDKRDTAFASALLAERLGYSRVWLPEHHASGVPSTNPLLLAAVLGSHTRRVRVGTAVTLSRIRDPHLTAEDVAAAAHFCPDRLDVGFGRGDVSGGAAEDLAHLRERGEDVGAVIDATVALLRGGAEWIDPVDTGFQLWSHGAGNRSAEIAARTGTHYCHALFFNTDVDACVSTLRAYRAAHPGGRTAVALALVANDDPATARADSLRQGVRVNCAGTADQCAEAVHRVLAITGADEAVVTELSSDPEDHLRAVEEVFAAVRRRAASPAGAAAPPVGTVPAGNAVPTGDTARSDGAVPSATAATGSGAR</sequence>
<feature type="region of interest" description="Disordered" evidence="1">
    <location>
        <begin position="302"/>
        <end position="342"/>
    </location>
</feature>
<evidence type="ECO:0000313" key="3">
    <source>
        <dbReference type="EMBL" id="ADH70081.1"/>
    </source>
</evidence>
<keyword evidence="4" id="KW-1185">Reference proteome</keyword>
<dbReference type="SUPFAM" id="SSF51679">
    <property type="entry name" value="Bacterial luciferase-like"/>
    <property type="match status" value="1"/>
</dbReference>
<dbReference type="PANTHER" id="PTHR30137:SF15">
    <property type="entry name" value="BLL6902 PROTEIN"/>
    <property type="match status" value="1"/>
</dbReference>
<dbReference type="InterPro" id="IPR050766">
    <property type="entry name" value="Bact_Lucif_Oxidored"/>
</dbReference>
<dbReference type="InterPro" id="IPR036661">
    <property type="entry name" value="Luciferase-like_sf"/>
</dbReference>
<dbReference type="GO" id="GO:0005829">
    <property type="term" value="C:cytosol"/>
    <property type="evidence" value="ECO:0007669"/>
    <property type="project" value="TreeGrafter"/>
</dbReference>
<dbReference type="AlphaFoldDB" id="D7AZA1"/>
<accession>D7AZA1</accession>
<feature type="compositionally biased region" description="Low complexity" evidence="1">
    <location>
        <begin position="302"/>
        <end position="319"/>
    </location>
</feature>
<name>D7AZA1_NOCDD</name>
<dbReference type="RefSeq" id="WP_013155688.1">
    <property type="nucleotide sequence ID" value="NC_014210.1"/>
</dbReference>
<organism evidence="3 4">
    <name type="scientific">Nocardiopsis dassonvillei (strain ATCC 23218 / DSM 43111 / CIP 107115 / JCM 7437 / KCTC 9190 / NBRC 14626 / NCTC 10488 / NRRL B-5397 / IMRU 509)</name>
    <name type="common">Actinomadura dassonvillei</name>
    <dbReference type="NCBI Taxonomy" id="446468"/>
    <lineage>
        <taxon>Bacteria</taxon>
        <taxon>Bacillati</taxon>
        <taxon>Actinomycetota</taxon>
        <taxon>Actinomycetes</taxon>
        <taxon>Streptosporangiales</taxon>
        <taxon>Nocardiopsidaceae</taxon>
        <taxon>Nocardiopsis</taxon>
    </lineage>
</organism>
<dbReference type="KEGG" id="nda:Ndas_4695"/>
<evidence type="ECO:0000313" key="4">
    <source>
        <dbReference type="Proteomes" id="UP000002219"/>
    </source>
</evidence>
<dbReference type="Proteomes" id="UP000002219">
    <property type="component" value="Chromosome 1"/>
</dbReference>
<reference evidence="3 4" key="1">
    <citation type="journal article" date="2010" name="Stand. Genomic Sci.">
        <title>Complete genome sequence of Nocardiopsis dassonvillei type strain (IMRU 509).</title>
        <authorList>
            <person name="Sun H."/>
            <person name="Lapidus A."/>
            <person name="Nolan M."/>
            <person name="Lucas S."/>
            <person name="Del Rio T.G."/>
            <person name="Tice H."/>
            <person name="Cheng J.F."/>
            <person name="Tapia R."/>
            <person name="Han C."/>
            <person name="Goodwin L."/>
            <person name="Pitluck S."/>
            <person name="Pagani I."/>
            <person name="Ivanova N."/>
            <person name="Mavromatis K."/>
            <person name="Mikhailova N."/>
            <person name="Pati A."/>
            <person name="Chen A."/>
            <person name="Palaniappan K."/>
            <person name="Land M."/>
            <person name="Hauser L."/>
            <person name="Chang Y.J."/>
            <person name="Jeffries C.D."/>
            <person name="Djao O.D."/>
            <person name="Rohde M."/>
            <person name="Sikorski J."/>
            <person name="Goker M."/>
            <person name="Woyke T."/>
            <person name="Bristow J."/>
            <person name="Eisen J.A."/>
            <person name="Markowitz V."/>
            <person name="Hugenholtz P."/>
            <person name="Kyrpides N.C."/>
            <person name="Klenk H.P."/>
        </authorList>
    </citation>
    <scope>NUCLEOTIDE SEQUENCE [LARGE SCALE GENOMIC DNA]</scope>
    <source>
        <strain evidence="4">ATCC 23218 / DSM 43111 / CIP 107115 / JCM 7437 / KCTC 9190 / NBRC 14626 / NCTC 10488 / NRRL B-5397 / IMRU 509</strain>
    </source>
</reference>
<dbReference type="GO" id="GO:0016705">
    <property type="term" value="F:oxidoreductase activity, acting on paired donors, with incorporation or reduction of molecular oxygen"/>
    <property type="evidence" value="ECO:0007669"/>
    <property type="project" value="InterPro"/>
</dbReference>
<dbReference type="OrthoDB" id="5241801at2"/>
<protein>
    <submittedName>
        <fullName evidence="3">Luciferase-like, subgroup</fullName>
    </submittedName>
</protein>
<dbReference type="eggNOG" id="COG2141">
    <property type="taxonomic scope" value="Bacteria"/>
</dbReference>
<dbReference type="Pfam" id="PF00296">
    <property type="entry name" value="Bac_luciferase"/>
    <property type="match status" value="1"/>
</dbReference>
<dbReference type="Gene3D" id="3.20.20.30">
    <property type="entry name" value="Luciferase-like domain"/>
    <property type="match status" value="1"/>
</dbReference>
<proteinExistence type="predicted"/>
<evidence type="ECO:0000256" key="1">
    <source>
        <dbReference type="SAM" id="MobiDB-lite"/>
    </source>
</evidence>
<dbReference type="GeneID" id="91489514"/>
<dbReference type="EMBL" id="CP002040">
    <property type="protein sequence ID" value="ADH70081.1"/>
    <property type="molecule type" value="Genomic_DNA"/>
</dbReference>
<dbReference type="STRING" id="446468.Ndas_4695"/>
<dbReference type="HOGENOM" id="CLU_027853_9_0_11"/>
<dbReference type="InterPro" id="IPR011251">
    <property type="entry name" value="Luciferase-like_dom"/>
</dbReference>
<dbReference type="PANTHER" id="PTHR30137">
    <property type="entry name" value="LUCIFERASE-LIKE MONOOXYGENASE"/>
    <property type="match status" value="1"/>
</dbReference>
<gene>
    <name evidence="3" type="ordered locus">Ndas_4695</name>
</gene>
<feature type="domain" description="Luciferase-like" evidence="2">
    <location>
        <begin position="40"/>
        <end position="241"/>
    </location>
</feature>